<reference evidence="1 2" key="1">
    <citation type="submission" date="2013-12" db="EMBL/GenBank/DDBJ databases">
        <authorList>
            <person name="Cubeta M."/>
            <person name="Pakala S."/>
            <person name="Fedorova N."/>
            <person name="Thomas E."/>
            <person name="Dean R."/>
            <person name="Jabaji S."/>
            <person name="Neate S."/>
            <person name="Toda T."/>
            <person name="Tavantzis S."/>
            <person name="Vilgalys R."/>
            <person name="Bharathan N."/>
            <person name="Pakala S."/>
            <person name="Losada L.S."/>
            <person name="Zafar N."/>
            <person name="Nierman W."/>
        </authorList>
    </citation>
    <scope>NUCLEOTIDE SEQUENCE [LARGE SCALE GENOMIC DNA]</scope>
    <source>
        <strain evidence="1 2">123E</strain>
    </source>
</reference>
<name>A0A074S6F4_9AGAM</name>
<sequence>MYGQILSAHGLVPAVGNLLGANDITLPMLKTILKLAHSPQHLEFFADPVFIGGCIRFLAQIRPQGRPSPFSHELGYLCFRIIAIGIGAWILKVTDNLDKAIKKIEAYSRAFTRFLRAYLSRDTRHMNPKPFLLPSDLRSLLGMLWEDRKLYLQALSTTYFPGLSGVMFVLWRYLDANPAIESARPSELMIVPFCDLLWRTMLVATEDQLTPLQYINNLAHHIKQANLWDESPKFVDSADSRAILHAFNARLAPADLRLFKPLSLANLGVLLQFVTGSVQSESEDLFPALLGGTIECVWRAVKEGDLSSDEIVEVTGSVFSSLR</sequence>
<proteinExistence type="predicted"/>
<organism evidence="1 2">
    <name type="scientific">Rhizoctonia solani 123E</name>
    <dbReference type="NCBI Taxonomy" id="1423351"/>
    <lineage>
        <taxon>Eukaryota</taxon>
        <taxon>Fungi</taxon>
        <taxon>Dikarya</taxon>
        <taxon>Basidiomycota</taxon>
        <taxon>Agaricomycotina</taxon>
        <taxon>Agaricomycetes</taxon>
        <taxon>Cantharellales</taxon>
        <taxon>Ceratobasidiaceae</taxon>
        <taxon>Rhizoctonia</taxon>
    </lineage>
</organism>
<protein>
    <submittedName>
        <fullName evidence="1">Uncharacterized protein</fullName>
    </submittedName>
</protein>
<evidence type="ECO:0000313" key="1">
    <source>
        <dbReference type="EMBL" id="KEP45637.1"/>
    </source>
</evidence>
<keyword evidence="2" id="KW-1185">Reference proteome</keyword>
<evidence type="ECO:0000313" key="2">
    <source>
        <dbReference type="Proteomes" id="UP000027456"/>
    </source>
</evidence>
<dbReference type="Proteomes" id="UP000027456">
    <property type="component" value="Unassembled WGS sequence"/>
</dbReference>
<dbReference type="AlphaFoldDB" id="A0A074S6F4"/>
<comment type="caution">
    <text evidence="1">The sequence shown here is derived from an EMBL/GenBank/DDBJ whole genome shotgun (WGS) entry which is preliminary data.</text>
</comment>
<dbReference type="HOGENOM" id="CLU_032504_0_0_1"/>
<accession>A0A074S6F4</accession>
<dbReference type="OrthoDB" id="10405397at2759"/>
<dbReference type="EMBL" id="AZST01001614">
    <property type="protein sequence ID" value="KEP45637.1"/>
    <property type="molecule type" value="Genomic_DNA"/>
</dbReference>
<gene>
    <name evidence="1" type="ORF">V565_253670</name>
</gene>